<dbReference type="PATRIC" id="fig|588858.6.peg.2298"/>
<protein>
    <submittedName>
        <fullName evidence="1">Uncharacterized protein</fullName>
    </submittedName>
</protein>
<keyword evidence="2" id="KW-1185">Reference proteome</keyword>
<evidence type="ECO:0000313" key="2">
    <source>
        <dbReference type="Proteomes" id="UP000002695"/>
    </source>
</evidence>
<proteinExistence type="predicted"/>
<gene>
    <name evidence="1" type="ordered locus">STM14_2461</name>
</gene>
<organism evidence="1 2">
    <name type="scientific">Salmonella typhimurium (strain 14028s / SGSC 2262)</name>
    <dbReference type="NCBI Taxonomy" id="588858"/>
    <lineage>
        <taxon>Bacteria</taxon>
        <taxon>Pseudomonadati</taxon>
        <taxon>Pseudomonadota</taxon>
        <taxon>Gammaproteobacteria</taxon>
        <taxon>Enterobacterales</taxon>
        <taxon>Enterobacteriaceae</taxon>
        <taxon>Salmonella</taxon>
    </lineage>
</organism>
<evidence type="ECO:0000313" key="1">
    <source>
        <dbReference type="EMBL" id="ACY88911.1"/>
    </source>
</evidence>
<dbReference type="AlphaFoldDB" id="A0A0F6B322"/>
<accession>A0A0F6B322</accession>
<dbReference type="EMBL" id="CP001363">
    <property type="protein sequence ID" value="ACY88911.1"/>
    <property type="molecule type" value="Genomic_DNA"/>
</dbReference>
<reference evidence="1 2" key="1">
    <citation type="journal article" date="2010" name="J. Bacteriol.">
        <title>Short-term signatures of evolutionary change in the Salmonella enterica serovar typhimurium 14028 genome.</title>
        <authorList>
            <person name="Jarvik T."/>
            <person name="Smillie C."/>
            <person name="Groisman E.A."/>
            <person name="Ochman H."/>
        </authorList>
    </citation>
    <scope>NUCLEOTIDE SEQUENCE [LARGE SCALE GENOMIC DNA]</scope>
    <source>
        <strain evidence="2">14028s / SGSC 2262</strain>
    </source>
</reference>
<dbReference type="HOGENOM" id="CLU_3257543_0_0_6"/>
<name>A0A0F6B322_SALT1</name>
<dbReference type="Proteomes" id="UP000002695">
    <property type="component" value="Chromosome"/>
</dbReference>
<sequence>MSGKRKGRQTAACEWLPRGGGVFPGLILLIRQKHNVKRGKNE</sequence>
<dbReference type="KEGG" id="seo:STM14_2461"/>